<organism evidence="1 2">
    <name type="scientific">Cnuibacter physcomitrellae</name>
    <dbReference type="NCBI Taxonomy" id="1619308"/>
    <lineage>
        <taxon>Bacteria</taxon>
        <taxon>Bacillati</taxon>
        <taxon>Actinomycetota</taxon>
        <taxon>Actinomycetes</taxon>
        <taxon>Micrococcales</taxon>
        <taxon>Microbacteriaceae</taxon>
        <taxon>Cnuibacter</taxon>
    </lineage>
</organism>
<accession>A0A1X9LIL2</accession>
<dbReference type="KEGG" id="cphy:B5808_03255"/>
<gene>
    <name evidence="1" type="ORF">B5808_03255</name>
</gene>
<proteinExistence type="predicted"/>
<dbReference type="EMBL" id="CP020715">
    <property type="protein sequence ID" value="ARJ04352.1"/>
    <property type="molecule type" value="Genomic_DNA"/>
</dbReference>
<name>A0A1X9LIL2_9MICO</name>
<sequence length="93" mass="10147">MASFIVTIHESRFIVAEATMLRLRADVRDAVRAGGDFVDFRHEEGEAAALVSAATHVVIRRVPEAQPGIVADESYPADRALIPVIPLRRAPLT</sequence>
<dbReference type="Proteomes" id="UP000192775">
    <property type="component" value="Chromosome"/>
</dbReference>
<evidence type="ECO:0000313" key="2">
    <source>
        <dbReference type="Proteomes" id="UP000192775"/>
    </source>
</evidence>
<keyword evidence="2" id="KW-1185">Reference proteome</keyword>
<protein>
    <submittedName>
        <fullName evidence="1">Uncharacterized protein</fullName>
    </submittedName>
</protein>
<dbReference type="RefSeq" id="WP_085018380.1">
    <property type="nucleotide sequence ID" value="NZ_BMHD01000001.1"/>
</dbReference>
<evidence type="ECO:0000313" key="1">
    <source>
        <dbReference type="EMBL" id="ARJ04352.1"/>
    </source>
</evidence>
<dbReference type="AlphaFoldDB" id="A0A1X9LIL2"/>
<reference evidence="1 2" key="1">
    <citation type="submission" date="2017-04" db="EMBL/GenBank/DDBJ databases">
        <authorList>
            <person name="Afonso C.L."/>
            <person name="Miller P.J."/>
            <person name="Scott M.A."/>
            <person name="Spackman E."/>
            <person name="Goraichik I."/>
            <person name="Dimitrov K.M."/>
            <person name="Suarez D.L."/>
            <person name="Swayne D.E."/>
        </authorList>
    </citation>
    <scope>NUCLEOTIDE SEQUENCE [LARGE SCALE GENOMIC DNA]</scope>
    <source>
        <strain evidence="2">XA(T)</strain>
    </source>
</reference>